<evidence type="ECO:0000256" key="1">
    <source>
        <dbReference type="ARBA" id="ARBA00038310"/>
    </source>
</evidence>
<comment type="similarity">
    <text evidence="1">Belongs to the metallo-dependent hydrolases superfamily.</text>
</comment>
<proteinExistence type="inferred from homology"/>
<accession>A0A382GMD5</accession>
<evidence type="ECO:0000313" key="3">
    <source>
        <dbReference type="EMBL" id="SVB76296.1"/>
    </source>
</evidence>
<organism evidence="3">
    <name type="scientific">marine metagenome</name>
    <dbReference type="NCBI Taxonomy" id="408172"/>
    <lineage>
        <taxon>unclassified sequences</taxon>
        <taxon>metagenomes</taxon>
        <taxon>ecological metagenomes</taxon>
    </lineage>
</organism>
<dbReference type="InterPro" id="IPR052350">
    <property type="entry name" value="Metallo-dep_Lactonases"/>
</dbReference>
<evidence type="ECO:0000259" key="2">
    <source>
        <dbReference type="Pfam" id="PF04909"/>
    </source>
</evidence>
<gene>
    <name evidence="3" type="ORF">METZ01_LOCUS229150</name>
</gene>
<reference evidence="3" key="1">
    <citation type="submission" date="2018-05" db="EMBL/GenBank/DDBJ databases">
        <authorList>
            <person name="Lanie J.A."/>
            <person name="Ng W.-L."/>
            <person name="Kazmierczak K.M."/>
            <person name="Andrzejewski T.M."/>
            <person name="Davidsen T.M."/>
            <person name="Wayne K.J."/>
            <person name="Tettelin H."/>
            <person name="Glass J.I."/>
            <person name="Rusch D."/>
            <person name="Podicherti R."/>
            <person name="Tsui H.-C.T."/>
            <person name="Winkler M.E."/>
        </authorList>
    </citation>
    <scope>NUCLEOTIDE SEQUENCE</scope>
</reference>
<dbReference type="Gene3D" id="3.20.20.140">
    <property type="entry name" value="Metal-dependent hydrolases"/>
    <property type="match status" value="1"/>
</dbReference>
<dbReference type="EMBL" id="UINC01056361">
    <property type="protein sequence ID" value="SVB76296.1"/>
    <property type="molecule type" value="Genomic_DNA"/>
</dbReference>
<dbReference type="Pfam" id="PF04909">
    <property type="entry name" value="Amidohydro_2"/>
    <property type="match status" value="1"/>
</dbReference>
<dbReference type="SUPFAM" id="SSF51556">
    <property type="entry name" value="Metallo-dependent hydrolases"/>
    <property type="match status" value="1"/>
</dbReference>
<dbReference type="PANTHER" id="PTHR43569">
    <property type="entry name" value="AMIDOHYDROLASE"/>
    <property type="match status" value="1"/>
</dbReference>
<dbReference type="InterPro" id="IPR032466">
    <property type="entry name" value="Metal_Hydrolase"/>
</dbReference>
<dbReference type="InterPro" id="IPR006680">
    <property type="entry name" value="Amidohydro-rel"/>
</dbReference>
<name>A0A382GMD5_9ZZZZ</name>
<dbReference type="PANTHER" id="PTHR43569:SF2">
    <property type="entry name" value="AMIDOHYDROLASE-RELATED DOMAIN-CONTAINING PROTEIN"/>
    <property type="match status" value="1"/>
</dbReference>
<dbReference type="GO" id="GO:0016787">
    <property type="term" value="F:hydrolase activity"/>
    <property type="evidence" value="ECO:0007669"/>
    <property type="project" value="InterPro"/>
</dbReference>
<protein>
    <recommendedName>
        <fullName evidence="2">Amidohydrolase-related domain-containing protein</fullName>
    </recommendedName>
</protein>
<dbReference type="AlphaFoldDB" id="A0A382GMD5"/>
<feature type="domain" description="Amidohydrolase-related" evidence="2">
    <location>
        <begin position="6"/>
        <end position="280"/>
    </location>
</feature>
<sequence length="285" mass="31420">MISLLDTHQHLVYREKASYGWTKDIPPLAEGNFTLDDYKTLTEGLGIGGTLFMETGVDDPDYQQETRFVKSLADNSDNGMIGLISSIRPESDEAFETWLEETIEMGVVGYRRILHVMPDDTSQSDIFRNNVRKIGVSGKTFDICFLPGQLPVACELAKACENTKLILNHCGVPDIAGDGLDPWRQDIKALAQIPNVICKLSGLMAYCAPGTSSLETIEPYVDHVLNCFGPNRMVWGSDWPVVNLAKGLPEWIAVTRKILGKLSADEASSIAYGTAQTVYKVKIQS</sequence>